<evidence type="ECO:0000256" key="5">
    <source>
        <dbReference type="ARBA" id="ARBA00023136"/>
    </source>
</evidence>
<comment type="similarity">
    <text evidence="2">Belongs to the ODR-4 family.</text>
</comment>
<dbReference type="InterPro" id="IPR029454">
    <property type="entry name" value="ODR-4-like"/>
</dbReference>
<feature type="region of interest" description="Disordered" evidence="6">
    <location>
        <begin position="1"/>
        <end position="21"/>
    </location>
</feature>
<evidence type="ECO:0000313" key="7">
    <source>
        <dbReference type="EMBL" id="KAJ9168569.1"/>
    </source>
</evidence>
<accession>A0ABQ9LKS1</accession>
<evidence type="ECO:0000256" key="4">
    <source>
        <dbReference type="ARBA" id="ARBA00022989"/>
    </source>
</evidence>
<evidence type="ECO:0000256" key="1">
    <source>
        <dbReference type="ARBA" id="ARBA00004370"/>
    </source>
</evidence>
<comment type="subcellular location">
    <subcellularLocation>
        <location evidence="1">Membrane</location>
    </subcellularLocation>
</comment>
<evidence type="ECO:0000256" key="3">
    <source>
        <dbReference type="ARBA" id="ARBA00022692"/>
    </source>
</evidence>
<evidence type="ECO:0000256" key="6">
    <source>
        <dbReference type="SAM" id="MobiDB-lite"/>
    </source>
</evidence>
<name>A0ABQ9LKS1_HEVBR</name>
<reference evidence="7" key="1">
    <citation type="journal article" date="2023" name="Plant Biotechnol. J.">
        <title>Chromosome-level wild Hevea brasiliensis genome provides new tools for genomic-assisted breeding and valuable loci to elevate rubber yield.</title>
        <authorList>
            <person name="Cheng H."/>
            <person name="Song X."/>
            <person name="Hu Y."/>
            <person name="Wu T."/>
            <person name="Yang Q."/>
            <person name="An Z."/>
            <person name="Feng S."/>
            <person name="Deng Z."/>
            <person name="Wu W."/>
            <person name="Zeng X."/>
            <person name="Tu M."/>
            <person name="Wang X."/>
            <person name="Huang H."/>
        </authorList>
    </citation>
    <scope>NUCLEOTIDE SEQUENCE</scope>
    <source>
        <strain evidence="7">MT/VB/25A 57/8</strain>
    </source>
</reference>
<evidence type="ECO:0000256" key="2">
    <source>
        <dbReference type="ARBA" id="ARBA00010131"/>
    </source>
</evidence>
<gene>
    <name evidence="7" type="ORF">P3X46_020074</name>
</gene>
<keyword evidence="8" id="KW-1185">Reference proteome</keyword>
<dbReference type="Proteomes" id="UP001174677">
    <property type="component" value="Chromosome 11"/>
</dbReference>
<evidence type="ECO:0000313" key="8">
    <source>
        <dbReference type="Proteomes" id="UP001174677"/>
    </source>
</evidence>
<keyword evidence="4" id="KW-1133">Transmembrane helix</keyword>
<keyword evidence="3" id="KW-0812">Transmembrane</keyword>
<comment type="caution">
    <text evidence="7">The sequence shown here is derived from an EMBL/GenBank/DDBJ whole genome shotgun (WGS) entry which is preliminary data.</text>
</comment>
<dbReference type="PANTHER" id="PTHR33966">
    <property type="entry name" value="PROTEIN ODR-4 HOMOLOG"/>
    <property type="match status" value="1"/>
</dbReference>
<sequence length="113" mass="12532">MLESQRGGKKRGSKSKSQAIDSSTLAIDEDWVTKYARQVSKLLLVMKVVGIYVWIIDTCFKNSTITLCQAVFPISNSTLISLDSLSFETIICIVDSLPDAALFMSVNFLYSLI</sequence>
<organism evidence="7 8">
    <name type="scientific">Hevea brasiliensis</name>
    <name type="common">Para rubber tree</name>
    <name type="synonym">Siphonia brasiliensis</name>
    <dbReference type="NCBI Taxonomy" id="3981"/>
    <lineage>
        <taxon>Eukaryota</taxon>
        <taxon>Viridiplantae</taxon>
        <taxon>Streptophyta</taxon>
        <taxon>Embryophyta</taxon>
        <taxon>Tracheophyta</taxon>
        <taxon>Spermatophyta</taxon>
        <taxon>Magnoliopsida</taxon>
        <taxon>eudicotyledons</taxon>
        <taxon>Gunneridae</taxon>
        <taxon>Pentapetalae</taxon>
        <taxon>rosids</taxon>
        <taxon>fabids</taxon>
        <taxon>Malpighiales</taxon>
        <taxon>Euphorbiaceae</taxon>
        <taxon>Crotonoideae</taxon>
        <taxon>Micrandreae</taxon>
        <taxon>Hevea</taxon>
    </lineage>
</organism>
<dbReference type="Pfam" id="PF14778">
    <property type="entry name" value="ODR4-like"/>
    <property type="match status" value="1"/>
</dbReference>
<proteinExistence type="inferred from homology"/>
<protein>
    <submittedName>
        <fullName evidence="7">Uncharacterized protein</fullName>
    </submittedName>
</protein>
<keyword evidence="5" id="KW-0472">Membrane</keyword>
<dbReference type="PANTHER" id="PTHR33966:SF1">
    <property type="entry name" value="PROTEIN ODR-4 HOMOLOG"/>
    <property type="match status" value="1"/>
</dbReference>
<dbReference type="EMBL" id="JARPOI010000011">
    <property type="protein sequence ID" value="KAJ9168569.1"/>
    <property type="molecule type" value="Genomic_DNA"/>
</dbReference>